<dbReference type="EMBL" id="JBHTBS010000008">
    <property type="protein sequence ID" value="MFC7338483.1"/>
    <property type="molecule type" value="Genomic_DNA"/>
</dbReference>
<gene>
    <name evidence="1" type="ORF">ACFQY0_14910</name>
</gene>
<proteinExistence type="predicted"/>
<organism evidence="1 2">
    <name type="scientific">Haloferula chungangensis</name>
    <dbReference type="NCBI Taxonomy" id="1048331"/>
    <lineage>
        <taxon>Bacteria</taxon>
        <taxon>Pseudomonadati</taxon>
        <taxon>Verrucomicrobiota</taxon>
        <taxon>Verrucomicrobiia</taxon>
        <taxon>Verrucomicrobiales</taxon>
        <taxon>Verrucomicrobiaceae</taxon>
        <taxon>Haloferula</taxon>
    </lineage>
</organism>
<evidence type="ECO:0000313" key="2">
    <source>
        <dbReference type="Proteomes" id="UP001596472"/>
    </source>
</evidence>
<sequence>MERIHGAETWRVASDLVTLDVTVTGGMSTAAFRLGDRCVKPYSLSPWQPDDVNSSLPSLLKVLRGDFLCLPFGPQDDGPPHGASANEDWSEISAADDLLVIGMKSGDSGAKVEKEYRLVSGHSAIYYEFRISELEGKWSYGNHPILDCSSMAEGSARVSVSPFRWGSVYQGVFSNPEAGERQCLKDGATFDSLETVELADGGTADLTRWPSRKGFEDLVMMVNEPASDEQPFAWSAVVMDGYVWFSLKNPEDFPATLFWMSNGGRDGAPWDGRHLGRIGVEEVCSHFCDDVTRSREEALPGIPTVRTFDPNKKVFLRIVQAVAAVPEGFGRVSSITPAGDELVQITGENGASVECSVDWSHVL</sequence>
<reference evidence="2" key="1">
    <citation type="journal article" date="2019" name="Int. J. Syst. Evol. Microbiol.">
        <title>The Global Catalogue of Microorganisms (GCM) 10K type strain sequencing project: providing services to taxonomists for standard genome sequencing and annotation.</title>
        <authorList>
            <consortium name="The Broad Institute Genomics Platform"/>
            <consortium name="The Broad Institute Genome Sequencing Center for Infectious Disease"/>
            <person name="Wu L."/>
            <person name="Ma J."/>
        </authorList>
    </citation>
    <scope>NUCLEOTIDE SEQUENCE [LARGE SCALE GENOMIC DNA]</scope>
    <source>
        <strain evidence="2">CGMCC 4.1467</strain>
    </source>
</reference>
<dbReference type="RefSeq" id="WP_379713860.1">
    <property type="nucleotide sequence ID" value="NZ_JBHTBS010000008.1"/>
</dbReference>
<protein>
    <submittedName>
        <fullName evidence="1">Uncharacterized protein</fullName>
    </submittedName>
</protein>
<comment type="caution">
    <text evidence="1">The sequence shown here is derived from an EMBL/GenBank/DDBJ whole genome shotgun (WGS) entry which is preliminary data.</text>
</comment>
<accession>A0ABW2L9Z3</accession>
<keyword evidence="2" id="KW-1185">Reference proteome</keyword>
<evidence type="ECO:0000313" key="1">
    <source>
        <dbReference type="EMBL" id="MFC7338483.1"/>
    </source>
</evidence>
<dbReference type="Proteomes" id="UP001596472">
    <property type="component" value="Unassembled WGS sequence"/>
</dbReference>
<name>A0ABW2L9Z3_9BACT</name>